<dbReference type="RefSeq" id="WP_286347190.1">
    <property type="nucleotide sequence ID" value="NZ_AP027733.1"/>
</dbReference>
<accession>A0ABM8GWQ6</accession>
<keyword evidence="1" id="KW-0614">Plasmid</keyword>
<gene>
    <name evidence="1" type="ORF">GCM10025867_51490</name>
</gene>
<dbReference type="EMBL" id="AP027733">
    <property type="protein sequence ID" value="BDZ52908.1"/>
    <property type="molecule type" value="Genomic_DNA"/>
</dbReference>
<organism evidence="1 2">
    <name type="scientific">Frondihabitans sucicola</name>
    <dbReference type="NCBI Taxonomy" id="1268041"/>
    <lineage>
        <taxon>Bacteria</taxon>
        <taxon>Bacillati</taxon>
        <taxon>Actinomycetota</taxon>
        <taxon>Actinomycetes</taxon>
        <taxon>Micrococcales</taxon>
        <taxon>Microbacteriaceae</taxon>
        <taxon>Frondihabitans</taxon>
    </lineage>
</organism>
<protein>
    <submittedName>
        <fullName evidence="1">Uncharacterized protein</fullName>
    </submittedName>
</protein>
<evidence type="ECO:0000313" key="2">
    <source>
        <dbReference type="Proteomes" id="UP001321486"/>
    </source>
</evidence>
<keyword evidence="2" id="KW-1185">Reference proteome</keyword>
<evidence type="ECO:0000313" key="1">
    <source>
        <dbReference type="EMBL" id="BDZ52908.1"/>
    </source>
</evidence>
<name>A0ABM8GWQ6_9MICO</name>
<reference evidence="2" key="1">
    <citation type="journal article" date="2019" name="Int. J. Syst. Evol. Microbiol.">
        <title>The Global Catalogue of Microorganisms (GCM) 10K type strain sequencing project: providing services to taxonomists for standard genome sequencing and annotation.</title>
        <authorList>
            <consortium name="The Broad Institute Genomics Platform"/>
            <consortium name="The Broad Institute Genome Sequencing Center for Infectious Disease"/>
            <person name="Wu L."/>
            <person name="Ma J."/>
        </authorList>
    </citation>
    <scope>NUCLEOTIDE SEQUENCE [LARGE SCALE GENOMIC DNA]</scope>
    <source>
        <strain evidence="2">NBRC 108728</strain>
    </source>
</reference>
<proteinExistence type="predicted"/>
<geneLocation type="plasmid" evidence="1 2">
    <name>pNBRC108728a</name>
</geneLocation>
<sequence length="40" mass="4261">MSGKEYPDLAAGVLYALRVDAVLDEPRLVSALRGESTPAE</sequence>
<dbReference type="Proteomes" id="UP001321486">
    <property type="component" value="Plasmid pNBRC108728a"/>
</dbReference>